<dbReference type="KEGG" id="ago:AGOS_AFR367W"/>
<dbReference type="InterPro" id="IPR027477">
    <property type="entry name" value="Succ_DH/fumarate_Rdtase_cat_sf"/>
</dbReference>
<accession>Q753Q1</accession>
<dbReference type="GeneID" id="4622184"/>
<organism evidence="8 9">
    <name type="scientific">Eremothecium gossypii (strain ATCC 10895 / CBS 109.51 / FGSC 9923 / NRRL Y-1056)</name>
    <name type="common">Yeast</name>
    <name type="synonym">Ashbya gossypii</name>
    <dbReference type="NCBI Taxonomy" id="284811"/>
    <lineage>
        <taxon>Eukaryota</taxon>
        <taxon>Fungi</taxon>
        <taxon>Dikarya</taxon>
        <taxon>Ascomycota</taxon>
        <taxon>Saccharomycotina</taxon>
        <taxon>Saccharomycetes</taxon>
        <taxon>Saccharomycetales</taxon>
        <taxon>Saccharomycetaceae</taxon>
        <taxon>Eremothecium</taxon>
    </lineage>
</organism>
<evidence type="ECO:0000313" key="8">
    <source>
        <dbReference type="EMBL" id="AAS53738.1"/>
    </source>
</evidence>
<dbReference type="InterPro" id="IPR050315">
    <property type="entry name" value="FAD-oxidoreductase_2"/>
</dbReference>
<feature type="domain" description="FAD-dependent oxidoreductase 2 FAD-binding" evidence="7">
    <location>
        <begin position="46"/>
        <end position="483"/>
    </location>
</feature>
<dbReference type="Gene3D" id="3.50.50.60">
    <property type="entry name" value="FAD/NAD(P)-binding domain"/>
    <property type="match status" value="1"/>
</dbReference>
<dbReference type="OrthoDB" id="10254877at2759"/>
<dbReference type="FunFam" id="3.90.700.10:FF:000007">
    <property type="entry name" value="NADH-dependent fumarate reductase"/>
    <property type="match status" value="1"/>
</dbReference>
<proteinExistence type="inferred from homology"/>
<dbReference type="EC" id="1.3.1.6" evidence="6"/>
<keyword evidence="2 6" id="KW-0285">Flavoprotein</keyword>
<reference evidence="9" key="2">
    <citation type="journal article" date="2013" name="G3 (Bethesda)">
        <title>Genomes of Ashbya fungi isolated from insects reveal four mating-type loci, numerous translocations, lack of transposons, and distinct gene duplications.</title>
        <authorList>
            <person name="Dietrich F.S."/>
            <person name="Voegeli S."/>
            <person name="Kuo S."/>
            <person name="Philippsen P."/>
        </authorList>
    </citation>
    <scope>GENOME REANNOTATION</scope>
    <source>
        <strain evidence="9">ATCC 10895 / CBS 109.51 / FGSC 9923 / NRRL Y-1056</strain>
    </source>
</reference>
<evidence type="ECO:0000256" key="1">
    <source>
        <dbReference type="ARBA" id="ARBA00008040"/>
    </source>
</evidence>
<dbReference type="HOGENOM" id="CLU_011398_4_5_1"/>
<keyword evidence="3 6" id="KW-0274">FAD</keyword>
<evidence type="ECO:0000256" key="2">
    <source>
        <dbReference type="ARBA" id="ARBA00022630"/>
    </source>
</evidence>
<evidence type="ECO:0000256" key="6">
    <source>
        <dbReference type="RuleBase" id="RU366062"/>
    </source>
</evidence>
<dbReference type="Gene3D" id="3.90.700.10">
    <property type="entry name" value="Succinate dehydrogenase/fumarate reductase flavoprotein, catalytic domain"/>
    <property type="match status" value="1"/>
</dbReference>
<comment type="cofactor">
    <cofactor evidence="6">
        <name>FAD</name>
        <dbReference type="ChEBI" id="CHEBI:57692"/>
    </cofactor>
    <text evidence="6">Binds 1 FAD per monomer.</text>
</comment>
<evidence type="ECO:0000313" key="9">
    <source>
        <dbReference type="Proteomes" id="UP000000591"/>
    </source>
</evidence>
<comment type="similarity">
    <text evidence="1 6">Belongs to the FAD-dependent oxidoreductase 2 family. FRD/SDH subfamily.</text>
</comment>
<dbReference type="Pfam" id="PF00890">
    <property type="entry name" value="FAD_binding_2"/>
    <property type="match status" value="1"/>
</dbReference>
<dbReference type="GO" id="GO:0010181">
    <property type="term" value="F:FMN binding"/>
    <property type="evidence" value="ECO:0007669"/>
    <property type="project" value="InterPro"/>
</dbReference>
<dbReference type="STRING" id="284811.Q753Q1"/>
<gene>
    <name evidence="8" type="ORF">AGOS_AFR367W</name>
</gene>
<dbReference type="InterPro" id="IPR003953">
    <property type="entry name" value="FAD-dep_OxRdtase_2_FAD-bd"/>
</dbReference>
<dbReference type="NCBIfam" id="TIGR01813">
    <property type="entry name" value="flavo_cyto_c"/>
    <property type="match status" value="1"/>
</dbReference>
<dbReference type="SUPFAM" id="SSF51905">
    <property type="entry name" value="FAD/NAD(P)-binding domain"/>
    <property type="match status" value="1"/>
</dbReference>
<dbReference type="InterPro" id="IPR036188">
    <property type="entry name" value="FAD/NAD-bd_sf"/>
</dbReference>
<evidence type="ECO:0000256" key="4">
    <source>
        <dbReference type="ARBA" id="ARBA00023002"/>
    </source>
</evidence>
<evidence type="ECO:0000256" key="3">
    <source>
        <dbReference type="ARBA" id="ARBA00022827"/>
    </source>
</evidence>
<keyword evidence="9" id="KW-1185">Reference proteome</keyword>
<reference evidence="8 9" key="1">
    <citation type="journal article" date="2004" name="Science">
        <title>The Ashbya gossypii genome as a tool for mapping the ancient Saccharomyces cerevisiae genome.</title>
        <authorList>
            <person name="Dietrich F.S."/>
            <person name="Voegeli S."/>
            <person name="Brachat S."/>
            <person name="Lerch A."/>
            <person name="Gates K."/>
            <person name="Steiner S."/>
            <person name="Mohr C."/>
            <person name="Pohlmann R."/>
            <person name="Luedi P."/>
            <person name="Choi S."/>
            <person name="Wing R.A."/>
            <person name="Flavier A."/>
            <person name="Gaffney T.D."/>
            <person name="Philippsen P."/>
        </authorList>
    </citation>
    <scope>NUCLEOTIDE SEQUENCE [LARGE SCALE GENOMIC DNA]</scope>
    <source>
        <strain evidence="9">ATCC 10895 / CBS 109.51 / FGSC 9923 / NRRL Y-1056</strain>
    </source>
</reference>
<dbReference type="EMBL" id="AE016819">
    <property type="protein sequence ID" value="AAS53738.1"/>
    <property type="molecule type" value="Genomic_DNA"/>
</dbReference>
<dbReference type="FunCoup" id="Q753Q1">
    <property type="interactions" value="82"/>
</dbReference>
<dbReference type="GO" id="GO:0005737">
    <property type="term" value="C:cytoplasm"/>
    <property type="evidence" value="ECO:0000318"/>
    <property type="project" value="GO_Central"/>
</dbReference>
<sequence length="503" mass="53709">MLRGRSKTVLTLILLLVTVRLLFNRLRSRGPESNRRIDMSGKVQPVVVVGLGLAGLSTGAQLVKNGVPVILMDKASAIGGNSVKASSGINGAGTQVQELLGVYDSADSFYRDTVASAKGAGASELMDKLARDSAGAVSWLQNEFGVKLDILSQLGGHSKARTHRSSSNIPPGFEIISAMRKRLESVQKENPALVNFRLESKVVDLELADDAVQGLRYMDKAGAQHILHTKNVVFCTGGFGSSKELLGKYAPHLRDLPTTNAQGTTGDGQDLMLRVGGQLIDMEHIQVHPTSFVDPKDKDSGSKFLAAEALRGNGGVLLNPSTGRRFTNELATRDVLTASIQEHCKEHVAYLVLSQGAYETLQSFVNFYISKGLMRASTVGELSDEIGVPKQQLASELEAYSAAEVDQFQRRHIINDFGPSVDGSTAIYVGLITPAVHFTMGGVRINSRAEVLSSAGTTYKGLYAAGEVSGGVHGRNRLGGSSLLECVVFGRQAATSITERLQA</sequence>
<dbReference type="PANTHER" id="PTHR43400:SF7">
    <property type="entry name" value="FAD-DEPENDENT OXIDOREDUCTASE 2 FAD BINDING DOMAIN-CONTAINING PROTEIN"/>
    <property type="match status" value="1"/>
</dbReference>
<dbReference type="GO" id="GO:0016156">
    <property type="term" value="F:fumarate reductase (NADH) activity"/>
    <property type="evidence" value="ECO:0000318"/>
    <property type="project" value="GO_Central"/>
</dbReference>
<dbReference type="PANTHER" id="PTHR43400">
    <property type="entry name" value="FUMARATE REDUCTASE"/>
    <property type="match status" value="1"/>
</dbReference>
<dbReference type="eggNOG" id="KOG2404">
    <property type="taxonomic scope" value="Eukaryota"/>
</dbReference>
<protein>
    <recommendedName>
        <fullName evidence="6">Fumarate reductase</fullName>
        <ecNumber evidence="6">1.3.1.6</ecNumber>
    </recommendedName>
</protein>
<dbReference type="OMA" id="MAWAHGA"/>
<evidence type="ECO:0000259" key="7">
    <source>
        <dbReference type="Pfam" id="PF00890"/>
    </source>
</evidence>
<dbReference type="InterPro" id="IPR010960">
    <property type="entry name" value="Flavocytochrome_c"/>
</dbReference>
<dbReference type="Proteomes" id="UP000000591">
    <property type="component" value="Chromosome VI"/>
</dbReference>
<comment type="catalytic activity">
    <reaction evidence="5 6">
        <text>succinate + NAD(+) = fumarate + NADH + H(+)</text>
        <dbReference type="Rhea" id="RHEA:18281"/>
        <dbReference type="ChEBI" id="CHEBI:15378"/>
        <dbReference type="ChEBI" id="CHEBI:29806"/>
        <dbReference type="ChEBI" id="CHEBI:30031"/>
        <dbReference type="ChEBI" id="CHEBI:57540"/>
        <dbReference type="ChEBI" id="CHEBI:57945"/>
        <dbReference type="EC" id="1.3.1.6"/>
    </reaction>
</comment>
<dbReference type="SUPFAM" id="SSF56425">
    <property type="entry name" value="Succinate dehydrogenase/fumarate reductase flavoprotein, catalytic domain"/>
    <property type="match status" value="1"/>
</dbReference>
<name>Q753Q1_EREGS</name>
<dbReference type="InParanoid" id="Q753Q1"/>
<evidence type="ECO:0000256" key="5">
    <source>
        <dbReference type="ARBA" id="ARBA00050832"/>
    </source>
</evidence>
<keyword evidence="4 6" id="KW-0560">Oxidoreductase</keyword>
<dbReference type="AlphaFoldDB" id="Q753Q1"/>
<comment type="function">
    <text evidence="6">Irreversibly catalyzes the reduction of fumarate to succinate.</text>
</comment>
<dbReference type="RefSeq" id="NP_985914.1">
    <property type="nucleotide sequence ID" value="NM_211269.1"/>
</dbReference>